<name>A0ACC2HFL4_DALPE</name>
<keyword evidence="2" id="KW-1185">Reference proteome</keyword>
<accession>A0ACC2HFL4</accession>
<proteinExistence type="predicted"/>
<reference evidence="1" key="1">
    <citation type="submission" date="2021-05" db="EMBL/GenBank/DDBJ databases">
        <authorList>
            <person name="Pan Q."/>
            <person name="Jouanno E."/>
            <person name="Zahm M."/>
            <person name="Klopp C."/>
            <person name="Cabau C."/>
            <person name="Louis A."/>
            <person name="Berthelot C."/>
            <person name="Parey E."/>
            <person name="Roest Crollius H."/>
            <person name="Montfort J."/>
            <person name="Robinson-Rechavi M."/>
            <person name="Bouchez O."/>
            <person name="Lampietro C."/>
            <person name="Lopez Roques C."/>
            <person name="Donnadieu C."/>
            <person name="Postlethwait J."/>
            <person name="Bobe J."/>
            <person name="Dillon D."/>
            <person name="Chandos A."/>
            <person name="von Hippel F."/>
            <person name="Guiguen Y."/>
        </authorList>
    </citation>
    <scope>NUCLEOTIDE SEQUENCE</scope>
    <source>
        <strain evidence="1">YG-Jan2019</strain>
    </source>
</reference>
<sequence>MLQSKPSFHGYRSYIINFSNIQIAITATSNCGSIKSSELRPSSNYRRETSRHPEGLVEGAANQAKIMPSIFRGRRAEADSGAALYPVSHRYSFTEYPLVVCCVPIGR</sequence>
<dbReference type="EMBL" id="CM055729">
    <property type="protein sequence ID" value="KAJ8014759.1"/>
    <property type="molecule type" value="Genomic_DNA"/>
</dbReference>
<gene>
    <name evidence="1" type="ORF">DPEC_G00019060</name>
</gene>
<protein>
    <submittedName>
        <fullName evidence="1">Uncharacterized protein</fullName>
    </submittedName>
</protein>
<dbReference type="Proteomes" id="UP001157502">
    <property type="component" value="Chromosome 2"/>
</dbReference>
<organism evidence="1 2">
    <name type="scientific">Dallia pectoralis</name>
    <name type="common">Alaska blackfish</name>
    <dbReference type="NCBI Taxonomy" id="75939"/>
    <lineage>
        <taxon>Eukaryota</taxon>
        <taxon>Metazoa</taxon>
        <taxon>Chordata</taxon>
        <taxon>Craniata</taxon>
        <taxon>Vertebrata</taxon>
        <taxon>Euteleostomi</taxon>
        <taxon>Actinopterygii</taxon>
        <taxon>Neopterygii</taxon>
        <taxon>Teleostei</taxon>
        <taxon>Protacanthopterygii</taxon>
        <taxon>Esociformes</taxon>
        <taxon>Umbridae</taxon>
        <taxon>Dallia</taxon>
    </lineage>
</organism>
<evidence type="ECO:0000313" key="2">
    <source>
        <dbReference type="Proteomes" id="UP001157502"/>
    </source>
</evidence>
<comment type="caution">
    <text evidence="1">The sequence shown here is derived from an EMBL/GenBank/DDBJ whole genome shotgun (WGS) entry which is preliminary data.</text>
</comment>
<evidence type="ECO:0000313" key="1">
    <source>
        <dbReference type="EMBL" id="KAJ8014759.1"/>
    </source>
</evidence>